<comment type="similarity">
    <text evidence="2">Belongs to the peptidase C85 family.</text>
</comment>
<evidence type="ECO:0000256" key="2">
    <source>
        <dbReference type="ARBA" id="ARBA00010407"/>
    </source>
</evidence>
<dbReference type="SUPFAM" id="SSF54001">
    <property type="entry name" value="Cysteine proteinases"/>
    <property type="match status" value="1"/>
</dbReference>
<reference evidence="7 8" key="1">
    <citation type="journal article" date="2023" name="G3 (Bethesda)">
        <title>A haplotype-resolved chromosome-scale genome for Quercus rubra L. provides insights into the genetics of adaptive traits for red oak species.</title>
        <authorList>
            <person name="Kapoor B."/>
            <person name="Jenkins J."/>
            <person name="Schmutz J."/>
            <person name="Zhebentyayeva T."/>
            <person name="Kuelheim C."/>
            <person name="Coggeshall M."/>
            <person name="Heim C."/>
            <person name="Lasky J.R."/>
            <person name="Leites L."/>
            <person name="Islam-Faridi N."/>
            <person name="Romero-Severson J."/>
            <person name="DeLeo V.L."/>
            <person name="Lucas S.M."/>
            <person name="Lazic D."/>
            <person name="Gailing O."/>
            <person name="Carlson J."/>
            <person name="Staton M."/>
        </authorList>
    </citation>
    <scope>NUCLEOTIDE SEQUENCE [LARGE SCALE GENOMIC DNA]</scope>
    <source>
        <strain evidence="7">Pseudo-F2</strain>
    </source>
</reference>
<dbReference type="InterPro" id="IPR050704">
    <property type="entry name" value="Peptidase_C85-like"/>
</dbReference>
<keyword evidence="5" id="KW-0378">Hydrolase</keyword>
<dbReference type="PANTHER" id="PTHR12419:SF111">
    <property type="entry name" value="OVARIAN TUMOR DOMAIN-CONTAINING DEUBIQUITINATING ENZYME 9"/>
    <property type="match status" value="1"/>
</dbReference>
<dbReference type="AlphaFoldDB" id="A0AAN7FFE2"/>
<feature type="domain" description="OTU" evidence="6">
    <location>
        <begin position="173"/>
        <end position="297"/>
    </location>
</feature>
<evidence type="ECO:0000256" key="4">
    <source>
        <dbReference type="ARBA" id="ARBA00022786"/>
    </source>
</evidence>
<proteinExistence type="inferred from homology"/>
<evidence type="ECO:0000313" key="7">
    <source>
        <dbReference type="EMBL" id="KAK4590884.1"/>
    </source>
</evidence>
<evidence type="ECO:0000256" key="5">
    <source>
        <dbReference type="ARBA" id="ARBA00022801"/>
    </source>
</evidence>
<dbReference type="EC" id="3.4.19.12" evidence="3"/>
<dbReference type="InterPro" id="IPR038765">
    <property type="entry name" value="Papain-like_cys_pep_sf"/>
</dbReference>
<dbReference type="PROSITE" id="PS50802">
    <property type="entry name" value="OTU"/>
    <property type="match status" value="1"/>
</dbReference>
<dbReference type="Pfam" id="PF02338">
    <property type="entry name" value="OTU"/>
    <property type="match status" value="1"/>
</dbReference>
<name>A0AAN7FFE2_QUERU</name>
<dbReference type="InterPro" id="IPR003323">
    <property type="entry name" value="OTU_dom"/>
</dbReference>
<gene>
    <name evidence="7" type="ORF">RGQ29_021183</name>
</gene>
<dbReference type="EMBL" id="JAXUIC010000005">
    <property type="protein sequence ID" value="KAK4590884.1"/>
    <property type="molecule type" value="Genomic_DNA"/>
</dbReference>
<dbReference type="PANTHER" id="PTHR12419">
    <property type="entry name" value="OTU DOMAIN CONTAINING PROTEIN"/>
    <property type="match status" value="1"/>
</dbReference>
<evidence type="ECO:0000259" key="6">
    <source>
        <dbReference type="PROSITE" id="PS50802"/>
    </source>
</evidence>
<sequence length="317" mass="36934">MRWTIQFVTQVQDIHTEMENDESIAHALQDEEHFGARQEHFQTSNILAHSCVGAPRRYPSLCTCNLGHFNGLKTSYDLKRRVTEIEIPCLCSTPLEKLLSGTEELLRSFEIRENFATDDYLNRRMNKQINTVGPHSLFIFWQFVPKTNAKVPSANDVKSDHQRLLERLKLYNLVENEVKGDGNCQFRALADQLYGDPDLHSFVREQVIEQLKSQLELYQNYVPMSYNDYLEKMSKEGEWGDHVTLQAAADRFGVKIFLITSFKDTCYIEILPHIQKSKRVLMLSFWAETHYNSINPEAGKHLYNYKLHNSKYAELYG</sequence>
<dbReference type="Proteomes" id="UP001324115">
    <property type="component" value="Unassembled WGS sequence"/>
</dbReference>
<keyword evidence="8" id="KW-1185">Reference proteome</keyword>
<evidence type="ECO:0000256" key="1">
    <source>
        <dbReference type="ARBA" id="ARBA00000707"/>
    </source>
</evidence>
<organism evidence="7 8">
    <name type="scientific">Quercus rubra</name>
    <name type="common">Northern red oak</name>
    <name type="synonym">Quercus borealis</name>
    <dbReference type="NCBI Taxonomy" id="3512"/>
    <lineage>
        <taxon>Eukaryota</taxon>
        <taxon>Viridiplantae</taxon>
        <taxon>Streptophyta</taxon>
        <taxon>Embryophyta</taxon>
        <taxon>Tracheophyta</taxon>
        <taxon>Spermatophyta</taxon>
        <taxon>Magnoliopsida</taxon>
        <taxon>eudicotyledons</taxon>
        <taxon>Gunneridae</taxon>
        <taxon>Pentapetalae</taxon>
        <taxon>rosids</taxon>
        <taxon>fabids</taxon>
        <taxon>Fagales</taxon>
        <taxon>Fagaceae</taxon>
        <taxon>Quercus</taxon>
    </lineage>
</organism>
<comment type="catalytic activity">
    <reaction evidence="1">
        <text>Thiol-dependent hydrolysis of ester, thioester, amide, peptide and isopeptide bonds formed by the C-terminal Gly of ubiquitin (a 76-residue protein attached to proteins as an intracellular targeting signal).</text>
        <dbReference type="EC" id="3.4.19.12"/>
    </reaction>
</comment>
<dbReference type="GO" id="GO:0016579">
    <property type="term" value="P:protein deubiquitination"/>
    <property type="evidence" value="ECO:0007669"/>
    <property type="project" value="TreeGrafter"/>
</dbReference>
<protein>
    <recommendedName>
        <fullName evidence="3">ubiquitinyl hydrolase 1</fullName>
        <ecNumber evidence="3">3.4.19.12</ecNumber>
    </recommendedName>
</protein>
<evidence type="ECO:0000256" key="3">
    <source>
        <dbReference type="ARBA" id="ARBA00012759"/>
    </source>
</evidence>
<accession>A0AAN7FFE2</accession>
<comment type="caution">
    <text evidence="7">The sequence shown here is derived from an EMBL/GenBank/DDBJ whole genome shotgun (WGS) entry which is preliminary data.</text>
</comment>
<dbReference type="GO" id="GO:0004843">
    <property type="term" value="F:cysteine-type deubiquitinase activity"/>
    <property type="evidence" value="ECO:0007669"/>
    <property type="project" value="UniProtKB-EC"/>
</dbReference>
<dbReference type="CDD" id="cd22751">
    <property type="entry name" value="OTU_plant_OTU9-like"/>
    <property type="match status" value="1"/>
</dbReference>
<keyword evidence="4" id="KW-0833">Ubl conjugation pathway</keyword>
<dbReference type="Gene3D" id="3.90.70.80">
    <property type="match status" value="1"/>
</dbReference>
<evidence type="ECO:0000313" key="8">
    <source>
        <dbReference type="Proteomes" id="UP001324115"/>
    </source>
</evidence>
<dbReference type="FunFam" id="3.90.70.80:FF:000001">
    <property type="entry name" value="OTU domain-containing protein"/>
    <property type="match status" value="1"/>
</dbReference>